<organism evidence="1 2">
    <name type="scientific">Blautia wexlerae</name>
    <dbReference type="NCBI Taxonomy" id="418240"/>
    <lineage>
        <taxon>Bacteria</taxon>
        <taxon>Bacillati</taxon>
        <taxon>Bacillota</taxon>
        <taxon>Clostridia</taxon>
        <taxon>Lachnospirales</taxon>
        <taxon>Lachnospiraceae</taxon>
        <taxon>Blautia</taxon>
    </lineage>
</organism>
<reference evidence="1 2" key="1">
    <citation type="submission" date="2015-09" db="EMBL/GenBank/DDBJ databases">
        <authorList>
            <consortium name="Pathogen Informatics"/>
        </authorList>
    </citation>
    <scope>NUCLEOTIDE SEQUENCE [LARGE SCALE GENOMIC DNA]</scope>
    <source>
        <strain evidence="1 2">2789STDY5834911</strain>
    </source>
</reference>
<proteinExistence type="predicted"/>
<dbReference type="EMBL" id="CZAW01000009">
    <property type="protein sequence ID" value="CUP29292.1"/>
    <property type="molecule type" value="Genomic_DNA"/>
</dbReference>
<dbReference type="AlphaFoldDB" id="A0A174LYN6"/>
<protein>
    <submittedName>
        <fullName evidence="1">Uncharacterized protein</fullName>
    </submittedName>
</protein>
<sequence>MSGDRGTQKSLSPDAYFSVSVFVSEPSLPARKILVGPSAPLMIAVEVVSSAEVSAFSVSTSSSVRTESQPILNPVRFQFLLWVAKRKTTSLSVESSLSGVAENSVFSVVFSEALP</sequence>
<name>A0A174LYN6_9FIRM</name>
<accession>A0A174LYN6</accession>
<gene>
    <name evidence="1" type="ORF">ERS852523_01153</name>
</gene>
<evidence type="ECO:0000313" key="2">
    <source>
        <dbReference type="Proteomes" id="UP000095712"/>
    </source>
</evidence>
<dbReference type="RefSeq" id="WP_343099636.1">
    <property type="nucleotide sequence ID" value="NZ_JBCITW010000017.1"/>
</dbReference>
<evidence type="ECO:0000313" key="1">
    <source>
        <dbReference type="EMBL" id="CUP29292.1"/>
    </source>
</evidence>
<dbReference type="Proteomes" id="UP000095712">
    <property type="component" value="Unassembled WGS sequence"/>
</dbReference>